<keyword evidence="4" id="KW-0010">Activator</keyword>
<dbReference type="AlphaFoldDB" id="A0AAE2ZJD2"/>
<dbReference type="GO" id="GO:0010628">
    <property type="term" value="P:positive regulation of gene expression"/>
    <property type="evidence" value="ECO:0007669"/>
    <property type="project" value="TreeGrafter"/>
</dbReference>
<dbReference type="InterPro" id="IPR000847">
    <property type="entry name" value="LysR_HTH_N"/>
</dbReference>
<comment type="caution">
    <text evidence="7">The sequence shown here is derived from an EMBL/GenBank/DDBJ whole genome shotgun (WGS) entry which is preliminary data.</text>
</comment>
<evidence type="ECO:0000256" key="5">
    <source>
        <dbReference type="ARBA" id="ARBA00023163"/>
    </source>
</evidence>
<dbReference type="GO" id="GO:0003700">
    <property type="term" value="F:DNA-binding transcription factor activity"/>
    <property type="evidence" value="ECO:0007669"/>
    <property type="project" value="InterPro"/>
</dbReference>
<dbReference type="Gene3D" id="3.40.190.290">
    <property type="match status" value="1"/>
</dbReference>
<evidence type="ECO:0000256" key="4">
    <source>
        <dbReference type="ARBA" id="ARBA00023159"/>
    </source>
</evidence>
<dbReference type="SUPFAM" id="SSF53850">
    <property type="entry name" value="Periplasmic binding protein-like II"/>
    <property type="match status" value="1"/>
</dbReference>
<dbReference type="PROSITE" id="PS50931">
    <property type="entry name" value="HTH_LYSR"/>
    <property type="match status" value="1"/>
</dbReference>
<dbReference type="RefSeq" id="WP_220226326.1">
    <property type="nucleotide sequence ID" value="NZ_JAICBX010000001.1"/>
</dbReference>
<evidence type="ECO:0000313" key="7">
    <source>
        <dbReference type="EMBL" id="MBW8635595.1"/>
    </source>
</evidence>
<keyword evidence="2" id="KW-0805">Transcription regulation</keyword>
<dbReference type="Pfam" id="PF03466">
    <property type="entry name" value="LysR_substrate"/>
    <property type="match status" value="1"/>
</dbReference>
<evidence type="ECO:0000256" key="3">
    <source>
        <dbReference type="ARBA" id="ARBA00023125"/>
    </source>
</evidence>
<protein>
    <submittedName>
        <fullName evidence="7">LysR family transcriptional regulator</fullName>
    </submittedName>
</protein>
<dbReference type="Pfam" id="PF00126">
    <property type="entry name" value="HTH_1"/>
    <property type="match status" value="1"/>
</dbReference>
<dbReference type="InterPro" id="IPR005119">
    <property type="entry name" value="LysR_subst-bd"/>
</dbReference>
<gene>
    <name evidence="7" type="ORF">K1W69_00230</name>
</gene>
<evidence type="ECO:0000256" key="2">
    <source>
        <dbReference type="ARBA" id="ARBA00023015"/>
    </source>
</evidence>
<evidence type="ECO:0000313" key="8">
    <source>
        <dbReference type="Proteomes" id="UP001196509"/>
    </source>
</evidence>
<dbReference type="GO" id="GO:0043565">
    <property type="term" value="F:sequence-specific DNA binding"/>
    <property type="evidence" value="ECO:0007669"/>
    <property type="project" value="TreeGrafter"/>
</dbReference>
<dbReference type="PANTHER" id="PTHR30427:SF1">
    <property type="entry name" value="TRANSCRIPTIONAL ACTIVATOR PROTEIN LYSR"/>
    <property type="match status" value="1"/>
</dbReference>
<dbReference type="PANTHER" id="PTHR30427">
    <property type="entry name" value="TRANSCRIPTIONAL ACTIVATOR PROTEIN LYSR"/>
    <property type="match status" value="1"/>
</dbReference>
<feature type="domain" description="HTH lysR-type" evidence="6">
    <location>
        <begin position="1"/>
        <end position="60"/>
    </location>
</feature>
<keyword evidence="3" id="KW-0238">DNA-binding</keyword>
<dbReference type="EMBL" id="JAICBX010000001">
    <property type="protein sequence ID" value="MBW8635595.1"/>
    <property type="molecule type" value="Genomic_DNA"/>
</dbReference>
<organism evidence="7 8">
    <name type="scientific">Flavimaribacter sediminis</name>
    <dbReference type="NCBI Taxonomy" id="2865987"/>
    <lineage>
        <taxon>Bacteria</taxon>
        <taxon>Pseudomonadati</taxon>
        <taxon>Pseudomonadota</taxon>
        <taxon>Alphaproteobacteria</taxon>
        <taxon>Hyphomicrobiales</taxon>
        <taxon>Rhizobiaceae</taxon>
        <taxon>Flavimaribacter</taxon>
    </lineage>
</organism>
<keyword evidence="5" id="KW-0804">Transcription</keyword>
<evidence type="ECO:0000259" key="6">
    <source>
        <dbReference type="PROSITE" id="PS50931"/>
    </source>
</evidence>
<dbReference type="InterPro" id="IPR036388">
    <property type="entry name" value="WH-like_DNA-bd_sf"/>
</dbReference>
<reference evidence="7" key="1">
    <citation type="submission" date="2021-08" db="EMBL/GenBank/DDBJ databases">
        <title>Hoeflea bacterium WL0058 sp. nov., isolated from the sediment.</title>
        <authorList>
            <person name="Wang L."/>
            <person name="Zhang D."/>
        </authorList>
    </citation>
    <scope>NUCLEOTIDE SEQUENCE</scope>
    <source>
        <strain evidence="7">WL0058</strain>
    </source>
</reference>
<dbReference type="InterPro" id="IPR036390">
    <property type="entry name" value="WH_DNA-bd_sf"/>
</dbReference>
<dbReference type="Proteomes" id="UP001196509">
    <property type="component" value="Unassembled WGS sequence"/>
</dbReference>
<dbReference type="Gene3D" id="1.10.10.10">
    <property type="entry name" value="Winged helix-like DNA-binding domain superfamily/Winged helix DNA-binding domain"/>
    <property type="match status" value="1"/>
</dbReference>
<dbReference type="SUPFAM" id="SSF46785">
    <property type="entry name" value="Winged helix' DNA-binding domain"/>
    <property type="match status" value="1"/>
</dbReference>
<comment type="similarity">
    <text evidence="1">Belongs to the LysR transcriptional regulatory family.</text>
</comment>
<keyword evidence="8" id="KW-1185">Reference proteome</keyword>
<accession>A0AAE2ZJD2</accession>
<dbReference type="PRINTS" id="PR00039">
    <property type="entry name" value="HTHLYSR"/>
</dbReference>
<sequence>MNLSFRQLQTFVEVMRVGSVSEAGRSLGRTQPAVSAMISGLEKEIGFPLFERDRGRLVAKPEAHYFLEEAEFVLERLSQSTRTLHDIGNLQEGKLRIACNPAASSIFMPKVLGMFLKDKPNVEASLMMRSSPVVVDWVASQQYDVGLAESPNARKTVQAEKYSLPCMCALPAGDPLLEKDVLTPADLDNLPMALLYDDHTITQQCRKAFAEAGARLNQRFELRTFAPTLRLVSQGLCYTICETLSAISHAEGLGHENHIEYRPFKPEMSLNMSVLTPANRPLSMLAAEFTKLLKEQVAGLQDPARMNT</sequence>
<name>A0AAE2ZJD2_9HYPH</name>
<proteinExistence type="inferred from homology"/>
<evidence type="ECO:0000256" key="1">
    <source>
        <dbReference type="ARBA" id="ARBA00009437"/>
    </source>
</evidence>